<dbReference type="GO" id="GO:0005634">
    <property type="term" value="C:nucleus"/>
    <property type="evidence" value="ECO:0007669"/>
    <property type="project" value="UniProtKB-SubCell"/>
</dbReference>
<proteinExistence type="inferred from homology"/>
<dbReference type="InterPro" id="IPR019410">
    <property type="entry name" value="Methyltransf_16"/>
</dbReference>
<evidence type="ECO:0000256" key="7">
    <source>
        <dbReference type="ARBA" id="ARBA00022691"/>
    </source>
</evidence>
<dbReference type="Gene3D" id="3.40.50.150">
    <property type="entry name" value="Vaccinia Virus protein VP39"/>
    <property type="match status" value="1"/>
</dbReference>
<gene>
    <name evidence="11" type="ORF">CALVIDRAFT_601103</name>
</gene>
<keyword evidence="6" id="KW-0808">Transferase</keyword>
<keyword evidence="12" id="KW-1185">Reference proteome</keyword>
<evidence type="ECO:0000256" key="4">
    <source>
        <dbReference type="ARBA" id="ARBA00022490"/>
    </source>
</evidence>
<feature type="compositionally biased region" description="Polar residues" evidence="10">
    <location>
        <begin position="1"/>
        <end position="20"/>
    </location>
</feature>
<evidence type="ECO:0000256" key="10">
    <source>
        <dbReference type="SAM" id="MobiDB-lite"/>
    </source>
</evidence>
<evidence type="ECO:0000256" key="8">
    <source>
        <dbReference type="ARBA" id="ARBA00023242"/>
    </source>
</evidence>
<evidence type="ECO:0000313" key="11">
    <source>
        <dbReference type="EMBL" id="KZO93001.1"/>
    </source>
</evidence>
<feature type="region of interest" description="Disordered" evidence="10">
    <location>
        <begin position="1"/>
        <end position="45"/>
    </location>
</feature>
<organism evidence="11 12">
    <name type="scientific">Calocera viscosa (strain TUFC12733)</name>
    <dbReference type="NCBI Taxonomy" id="1330018"/>
    <lineage>
        <taxon>Eukaryota</taxon>
        <taxon>Fungi</taxon>
        <taxon>Dikarya</taxon>
        <taxon>Basidiomycota</taxon>
        <taxon>Agaricomycotina</taxon>
        <taxon>Dacrymycetes</taxon>
        <taxon>Dacrymycetales</taxon>
        <taxon>Dacrymycetaceae</taxon>
        <taxon>Calocera</taxon>
    </lineage>
</organism>
<dbReference type="PANTHER" id="PTHR14614">
    <property type="entry name" value="HEPATOCELLULAR CARCINOMA-ASSOCIATED ANTIGEN"/>
    <property type="match status" value="1"/>
</dbReference>
<evidence type="ECO:0000256" key="2">
    <source>
        <dbReference type="ARBA" id="ARBA00004496"/>
    </source>
</evidence>
<evidence type="ECO:0000256" key="3">
    <source>
        <dbReference type="ARBA" id="ARBA00012533"/>
    </source>
</evidence>
<dbReference type="InterPro" id="IPR029063">
    <property type="entry name" value="SAM-dependent_MTases_sf"/>
</dbReference>
<dbReference type="EMBL" id="KV417305">
    <property type="protein sequence ID" value="KZO93001.1"/>
    <property type="molecule type" value="Genomic_DNA"/>
</dbReference>
<keyword evidence="7" id="KW-0949">S-adenosyl-L-methionine</keyword>
<evidence type="ECO:0000256" key="9">
    <source>
        <dbReference type="ARBA" id="ARBA00038126"/>
    </source>
</evidence>
<sequence>MFQFNWNFDSDGQDEPAQNTVPPPASSPAHTSTSVNADPPLEPSREIPLTDLLRALPSELTYTVLSFPGARLPRRDFHDARLSSLAATADAESECAGEELLREVFDERSDVRPGVYEGGMKTWEGAGDLVGVLSGLEGAWGSVLEIGCGTAIPTLYLLAKVFAAEGTAQQQGEIRVCLQDYNRPVLELMTFPNILLTWYLHSPLAAPFRFPHPPPLYPTDPLSLRLEPALIAAFLRSLSSLRLHLSFFSGSWDAFAPGEFDWVLTSETIYRPPSLPSLVSCIKRSIGPEGKCLLAAKDVYFGVGGSVREFEHVASGEGLLVKRVWETREGSGRCVLEVRAG</sequence>
<evidence type="ECO:0000256" key="1">
    <source>
        <dbReference type="ARBA" id="ARBA00004123"/>
    </source>
</evidence>
<evidence type="ECO:0000256" key="6">
    <source>
        <dbReference type="ARBA" id="ARBA00022679"/>
    </source>
</evidence>
<dbReference type="AlphaFoldDB" id="A0A167IVC7"/>
<reference evidence="11 12" key="1">
    <citation type="journal article" date="2016" name="Mol. Biol. Evol.">
        <title>Comparative Genomics of Early-Diverging Mushroom-Forming Fungi Provides Insights into the Origins of Lignocellulose Decay Capabilities.</title>
        <authorList>
            <person name="Nagy L.G."/>
            <person name="Riley R."/>
            <person name="Tritt A."/>
            <person name="Adam C."/>
            <person name="Daum C."/>
            <person name="Floudas D."/>
            <person name="Sun H."/>
            <person name="Yadav J.S."/>
            <person name="Pangilinan J."/>
            <person name="Larsson K.H."/>
            <person name="Matsuura K."/>
            <person name="Barry K."/>
            <person name="Labutti K."/>
            <person name="Kuo R."/>
            <person name="Ohm R.A."/>
            <person name="Bhattacharya S.S."/>
            <person name="Shirouzu T."/>
            <person name="Yoshinaga Y."/>
            <person name="Martin F.M."/>
            <person name="Grigoriev I.V."/>
            <person name="Hibbett D.S."/>
        </authorList>
    </citation>
    <scope>NUCLEOTIDE SEQUENCE [LARGE SCALE GENOMIC DNA]</scope>
    <source>
        <strain evidence="11 12">TUFC12733</strain>
    </source>
</reference>
<dbReference type="GO" id="GO:0005737">
    <property type="term" value="C:cytoplasm"/>
    <property type="evidence" value="ECO:0007669"/>
    <property type="project" value="UniProtKB-SubCell"/>
</dbReference>
<accession>A0A167IVC7</accession>
<keyword evidence="8" id="KW-0539">Nucleus</keyword>
<dbReference type="Proteomes" id="UP000076738">
    <property type="component" value="Unassembled WGS sequence"/>
</dbReference>
<dbReference type="GO" id="GO:0018064">
    <property type="term" value="F:protein-L-histidine N-tele-methyltransferase activity"/>
    <property type="evidence" value="ECO:0007669"/>
    <property type="project" value="UniProtKB-EC"/>
</dbReference>
<evidence type="ECO:0000313" key="12">
    <source>
        <dbReference type="Proteomes" id="UP000076738"/>
    </source>
</evidence>
<dbReference type="SUPFAM" id="SSF53335">
    <property type="entry name" value="S-adenosyl-L-methionine-dependent methyltransferases"/>
    <property type="match status" value="1"/>
</dbReference>
<comment type="subcellular location">
    <subcellularLocation>
        <location evidence="2">Cytoplasm</location>
    </subcellularLocation>
    <subcellularLocation>
        <location evidence="1">Nucleus</location>
    </subcellularLocation>
</comment>
<dbReference type="GO" id="GO:0032259">
    <property type="term" value="P:methylation"/>
    <property type="evidence" value="ECO:0007669"/>
    <property type="project" value="UniProtKB-KW"/>
</dbReference>
<dbReference type="PANTHER" id="PTHR14614:SF39">
    <property type="entry name" value="HISTIDINE PROTEIN METHYLTRANSFERASE 1 HOMOLOG"/>
    <property type="match status" value="1"/>
</dbReference>
<keyword evidence="5" id="KW-0489">Methyltransferase</keyword>
<comment type="similarity">
    <text evidence="9">Belongs to the methyltransferase superfamily. METTL18 family.</text>
</comment>
<dbReference type="STRING" id="1330018.A0A167IVC7"/>
<dbReference type="OrthoDB" id="1723750at2759"/>
<dbReference type="EC" id="2.1.1.85" evidence="3"/>
<evidence type="ECO:0000256" key="5">
    <source>
        <dbReference type="ARBA" id="ARBA00022603"/>
    </source>
</evidence>
<protein>
    <recommendedName>
        <fullName evidence="3">protein-histidine N-methyltransferase</fullName>
        <ecNumber evidence="3">2.1.1.85</ecNumber>
    </recommendedName>
</protein>
<keyword evidence="4" id="KW-0963">Cytoplasm</keyword>
<name>A0A167IVC7_CALVF</name>